<organism evidence="1 2">
    <name type="scientific">Paenibacillus alvei</name>
    <name type="common">Bacillus alvei</name>
    <dbReference type="NCBI Taxonomy" id="44250"/>
    <lineage>
        <taxon>Bacteria</taxon>
        <taxon>Bacillati</taxon>
        <taxon>Bacillota</taxon>
        <taxon>Bacilli</taxon>
        <taxon>Bacillales</taxon>
        <taxon>Paenibacillaceae</taxon>
        <taxon>Paenibacillus</taxon>
    </lineage>
</organism>
<dbReference type="AlphaFoldDB" id="A0AAP6ZVX2"/>
<evidence type="ECO:0000313" key="1">
    <source>
        <dbReference type="EMBL" id="NOJ69102.1"/>
    </source>
</evidence>
<sequence length="226" mass="26311">MLQSQFEHKMISRGLNFPNFDFTKNNLDRICIGLHLGYSEEQLMREISMSQVQWKNSIDLLYSEGLIKKEEERYVPTFPVITHESGQQLYQLSIPIGNDIVSLIKLNANQIQQETYKISALQHFEFAELSLFIMSDVLLDFVQIDYVEQLFLKSDRPSRNGELLLRFVGKTCRSAARAVRNIRKPLCSYWFGVLLRVWEQQVQPASPSPVQQGTGMYFIWLGIIRK</sequence>
<dbReference type="Proteomes" id="UP000552038">
    <property type="component" value="Unassembled WGS sequence"/>
</dbReference>
<proteinExistence type="predicted"/>
<evidence type="ECO:0000313" key="2">
    <source>
        <dbReference type="Proteomes" id="UP000552038"/>
    </source>
</evidence>
<name>A0AAP6ZVX2_PAEAL</name>
<dbReference type="RefSeq" id="WP_171414379.1">
    <property type="nucleotide sequence ID" value="NZ_JABFOR010000001.1"/>
</dbReference>
<protein>
    <submittedName>
        <fullName evidence="1">Uncharacterized protein</fullName>
    </submittedName>
</protein>
<reference evidence="1 2" key="1">
    <citation type="submission" date="2020-05" db="EMBL/GenBank/DDBJ databases">
        <title>Whole genome sequencing and identification of novel metabolites from Paenibacillus alvei strain JR949.</title>
        <authorList>
            <person name="Rajendhran J."/>
            <person name="Sree Pranav P."/>
            <person name="Mahalakshmi B."/>
            <person name="Karthikeyan R."/>
        </authorList>
    </citation>
    <scope>NUCLEOTIDE SEQUENCE [LARGE SCALE GENOMIC DNA]</scope>
    <source>
        <strain evidence="1 2">JR949</strain>
    </source>
</reference>
<gene>
    <name evidence="1" type="ORF">HMI46_00850</name>
</gene>
<dbReference type="EMBL" id="JABFOR010000001">
    <property type="protein sequence ID" value="NOJ69102.1"/>
    <property type="molecule type" value="Genomic_DNA"/>
</dbReference>
<comment type="caution">
    <text evidence="1">The sequence shown here is derived from an EMBL/GenBank/DDBJ whole genome shotgun (WGS) entry which is preliminary data.</text>
</comment>
<accession>A0AAP6ZVX2</accession>